<evidence type="ECO:0000313" key="8">
    <source>
        <dbReference type="Ensembl" id="ENSDCDP00010056825.1"/>
    </source>
</evidence>
<comment type="similarity">
    <text evidence="2 6">Belongs to the sulfotransferase 1 family.</text>
</comment>
<dbReference type="GO" id="GO:0005737">
    <property type="term" value="C:cytoplasm"/>
    <property type="evidence" value="ECO:0007669"/>
    <property type="project" value="UniProtKB-SubCell"/>
</dbReference>
<reference evidence="8" key="3">
    <citation type="submission" date="2025-09" db="UniProtKB">
        <authorList>
            <consortium name="Ensembl"/>
        </authorList>
    </citation>
    <scope>IDENTIFICATION</scope>
</reference>
<dbReference type="InterPro" id="IPR027417">
    <property type="entry name" value="P-loop_NTPase"/>
</dbReference>
<evidence type="ECO:0000313" key="9">
    <source>
        <dbReference type="Proteomes" id="UP000694580"/>
    </source>
</evidence>
<reference evidence="8" key="2">
    <citation type="submission" date="2025-08" db="UniProtKB">
        <authorList>
            <consortium name="Ensembl"/>
        </authorList>
    </citation>
    <scope>IDENTIFICATION</scope>
</reference>
<evidence type="ECO:0000259" key="7">
    <source>
        <dbReference type="Pfam" id="PF00685"/>
    </source>
</evidence>
<evidence type="ECO:0000256" key="2">
    <source>
        <dbReference type="ARBA" id="ARBA00005771"/>
    </source>
</evidence>
<keyword evidence="5" id="KW-0128">Catecholamine metabolism</keyword>
<evidence type="ECO:0000256" key="3">
    <source>
        <dbReference type="ARBA" id="ARBA00022490"/>
    </source>
</evidence>
<dbReference type="Ensembl" id="ENSDCDT00010067486.1">
    <property type="protein sequence ID" value="ENSDCDP00010056825.1"/>
    <property type="gene ID" value="ENSDCDG00010032312.1"/>
</dbReference>
<evidence type="ECO:0000256" key="6">
    <source>
        <dbReference type="RuleBase" id="RU361155"/>
    </source>
</evidence>
<proteinExistence type="inferred from homology"/>
<accession>A0AAY4EGP8</accession>
<keyword evidence="3" id="KW-0963">Cytoplasm</keyword>
<dbReference type="GeneTree" id="ENSGT00940000157101"/>
<dbReference type="FunFam" id="3.40.50.300:FF:000433">
    <property type="entry name" value="Estrogen sulfotransferase"/>
    <property type="match status" value="1"/>
</dbReference>
<dbReference type="GO" id="GO:0006805">
    <property type="term" value="P:xenobiotic metabolic process"/>
    <property type="evidence" value="ECO:0007669"/>
    <property type="project" value="UniProtKB-ARBA"/>
</dbReference>
<feature type="domain" description="Sulfotransferase" evidence="7">
    <location>
        <begin position="36"/>
        <end position="286"/>
    </location>
</feature>
<dbReference type="GeneID" id="114798614"/>
<evidence type="ECO:0000256" key="5">
    <source>
        <dbReference type="ARBA" id="ARBA00022939"/>
    </source>
</evidence>
<dbReference type="InterPro" id="IPR000863">
    <property type="entry name" value="Sulfotransferase_dom"/>
</dbReference>
<organism evidence="8 9">
    <name type="scientific">Denticeps clupeoides</name>
    <name type="common">denticle herring</name>
    <dbReference type="NCBI Taxonomy" id="299321"/>
    <lineage>
        <taxon>Eukaryota</taxon>
        <taxon>Metazoa</taxon>
        <taxon>Chordata</taxon>
        <taxon>Craniata</taxon>
        <taxon>Vertebrata</taxon>
        <taxon>Euteleostomi</taxon>
        <taxon>Actinopterygii</taxon>
        <taxon>Neopterygii</taxon>
        <taxon>Teleostei</taxon>
        <taxon>Clupei</taxon>
        <taxon>Clupeiformes</taxon>
        <taxon>Denticipitoidei</taxon>
        <taxon>Denticipitidae</taxon>
        <taxon>Denticeps</taxon>
    </lineage>
</organism>
<evidence type="ECO:0000256" key="4">
    <source>
        <dbReference type="ARBA" id="ARBA00022679"/>
    </source>
</evidence>
<dbReference type="GO" id="GO:0006584">
    <property type="term" value="P:catecholamine metabolic process"/>
    <property type="evidence" value="ECO:0007669"/>
    <property type="project" value="UniProtKB-KW"/>
</dbReference>
<dbReference type="Gene3D" id="3.40.50.300">
    <property type="entry name" value="P-loop containing nucleotide triphosphate hydrolases"/>
    <property type="match status" value="1"/>
</dbReference>
<dbReference type="EC" id="2.8.2.-" evidence="6"/>
<name>A0AAY4EGP8_9TELE</name>
<dbReference type="RefSeq" id="XP_028850297.1">
    <property type="nucleotide sequence ID" value="XM_028994464.1"/>
</dbReference>
<keyword evidence="9" id="KW-1185">Reference proteome</keyword>
<sequence>MEKLETRCPLVDLNGIPMLKQVVTHFHRVETFQPFPEDLLISTYPKAGTTWTQEIVDLILHHDDFEKCKRAPIHVRVPFLEMNSADPAFSGTCLLEKMDPPRVIKTHLPLQLIPQSFWDAGCKVIYVARNPKDNAVSYFHFDRMNLVQPDPGSWSQYLDKFMNGEVSWGSWYDHVKGYWKERDKKKILYLFFEDMKEDPGHEVKQIAKFLGYNLSQRMIEEIVQRTTFESMRDNPMANYSDVPENIFNRQASEFMRKGEVGDWENHFSPEQNATFDEHYKKMMADLPIPFRFVI</sequence>
<reference evidence="8 9" key="1">
    <citation type="submission" date="2020-06" db="EMBL/GenBank/DDBJ databases">
        <authorList>
            <consortium name="Wellcome Sanger Institute Data Sharing"/>
        </authorList>
    </citation>
    <scope>NUCLEOTIDE SEQUENCE [LARGE SCALE GENOMIC DNA]</scope>
</reference>
<gene>
    <name evidence="8" type="primary">sult1st5</name>
</gene>
<dbReference type="Pfam" id="PF00685">
    <property type="entry name" value="Sulfotransfer_1"/>
    <property type="match status" value="1"/>
</dbReference>
<comment type="subcellular location">
    <subcellularLocation>
        <location evidence="1">Cytoplasm</location>
    </subcellularLocation>
</comment>
<dbReference type="GO" id="GO:0008146">
    <property type="term" value="F:sulfotransferase activity"/>
    <property type="evidence" value="ECO:0007669"/>
    <property type="project" value="InterPro"/>
</dbReference>
<dbReference type="Proteomes" id="UP000694580">
    <property type="component" value="Chromosome 10"/>
</dbReference>
<evidence type="ECO:0000256" key="1">
    <source>
        <dbReference type="ARBA" id="ARBA00004496"/>
    </source>
</evidence>
<protein>
    <recommendedName>
        <fullName evidence="6">Sulfotransferase</fullName>
        <ecNumber evidence="6">2.8.2.-</ecNumber>
    </recommendedName>
</protein>
<keyword evidence="4 6" id="KW-0808">Transferase</keyword>
<dbReference type="PANTHER" id="PTHR11783">
    <property type="entry name" value="SULFOTRANSFERASE SULT"/>
    <property type="match status" value="1"/>
</dbReference>
<dbReference type="SUPFAM" id="SSF52540">
    <property type="entry name" value="P-loop containing nucleoside triphosphate hydrolases"/>
    <property type="match status" value="1"/>
</dbReference>
<dbReference type="AlphaFoldDB" id="A0AAY4EGP8"/>